<comment type="caution">
    <text evidence="2">The sequence shown here is derived from an EMBL/GenBank/DDBJ whole genome shotgun (WGS) entry which is preliminary data.</text>
</comment>
<dbReference type="AlphaFoldDB" id="A0AAV9ZQ69"/>
<feature type="compositionally biased region" description="Basic and acidic residues" evidence="1">
    <location>
        <begin position="58"/>
        <end position="69"/>
    </location>
</feature>
<keyword evidence="3" id="KW-1185">Reference proteome</keyword>
<accession>A0AAV9ZQ69</accession>
<proteinExistence type="predicted"/>
<feature type="compositionally biased region" description="Basic and acidic residues" evidence="1">
    <location>
        <begin position="91"/>
        <end position="102"/>
    </location>
</feature>
<feature type="region of interest" description="Disordered" evidence="1">
    <location>
        <begin position="51"/>
        <end position="124"/>
    </location>
</feature>
<dbReference type="EMBL" id="JAWWNJ010000123">
    <property type="protein sequence ID" value="KAK6988353.1"/>
    <property type="molecule type" value="Genomic_DNA"/>
</dbReference>
<gene>
    <name evidence="2" type="ORF">R3P38DRAFT_2804618</name>
</gene>
<reference evidence="2 3" key="1">
    <citation type="journal article" date="2024" name="J Genomics">
        <title>Draft genome sequencing and assembly of Favolaschia claudopus CIRM-BRFM 2984 isolated from oak limbs.</title>
        <authorList>
            <person name="Navarro D."/>
            <person name="Drula E."/>
            <person name="Chaduli D."/>
            <person name="Cazenave R."/>
            <person name="Ahrendt S."/>
            <person name="Wang J."/>
            <person name="Lipzen A."/>
            <person name="Daum C."/>
            <person name="Barry K."/>
            <person name="Grigoriev I.V."/>
            <person name="Favel A."/>
            <person name="Rosso M.N."/>
            <person name="Martin F."/>
        </authorList>
    </citation>
    <scope>NUCLEOTIDE SEQUENCE [LARGE SCALE GENOMIC DNA]</scope>
    <source>
        <strain evidence="2 3">CIRM-BRFM 2984</strain>
    </source>
</reference>
<dbReference type="Proteomes" id="UP001362999">
    <property type="component" value="Unassembled WGS sequence"/>
</dbReference>
<feature type="compositionally biased region" description="Acidic residues" evidence="1">
    <location>
        <begin position="71"/>
        <end position="90"/>
    </location>
</feature>
<evidence type="ECO:0000256" key="1">
    <source>
        <dbReference type="SAM" id="MobiDB-lite"/>
    </source>
</evidence>
<evidence type="ECO:0000313" key="3">
    <source>
        <dbReference type="Proteomes" id="UP001362999"/>
    </source>
</evidence>
<sequence>MPPELGSYYIFDFSIHGVISKMPGHTRGRPHEDIVKICRCGKFCNKPLQGRTRRRHYDRADPEEARSSDSDVGDQEEEFESDSEDSAMEEGSEREADGEDHSMSSGDSPVPMQLDSSPRAESCT</sequence>
<evidence type="ECO:0000313" key="2">
    <source>
        <dbReference type="EMBL" id="KAK6988353.1"/>
    </source>
</evidence>
<protein>
    <submittedName>
        <fullName evidence="2">Uncharacterized protein</fullName>
    </submittedName>
</protein>
<name>A0AAV9ZQ69_9AGAR</name>
<organism evidence="2 3">
    <name type="scientific">Favolaschia claudopus</name>
    <dbReference type="NCBI Taxonomy" id="2862362"/>
    <lineage>
        <taxon>Eukaryota</taxon>
        <taxon>Fungi</taxon>
        <taxon>Dikarya</taxon>
        <taxon>Basidiomycota</taxon>
        <taxon>Agaricomycotina</taxon>
        <taxon>Agaricomycetes</taxon>
        <taxon>Agaricomycetidae</taxon>
        <taxon>Agaricales</taxon>
        <taxon>Marasmiineae</taxon>
        <taxon>Mycenaceae</taxon>
        <taxon>Favolaschia</taxon>
    </lineage>
</organism>